<evidence type="ECO:0000313" key="1">
    <source>
        <dbReference type="EMBL" id="MDN3568726.1"/>
    </source>
</evidence>
<accession>A0ABT8AGZ3</accession>
<reference evidence="2" key="1">
    <citation type="journal article" date="2019" name="Int. J. Syst. Evol. Microbiol.">
        <title>The Global Catalogue of Microorganisms (GCM) 10K type strain sequencing project: providing services to taxonomists for standard genome sequencing and annotation.</title>
        <authorList>
            <consortium name="The Broad Institute Genomics Platform"/>
            <consortium name="The Broad Institute Genome Sequencing Center for Infectious Disease"/>
            <person name="Wu L."/>
            <person name="Ma J."/>
        </authorList>
    </citation>
    <scope>NUCLEOTIDE SEQUENCE [LARGE SCALE GENOMIC DNA]</scope>
    <source>
        <strain evidence="2">CECT 7131</strain>
    </source>
</reference>
<dbReference type="InterPro" id="IPR022148">
    <property type="entry name" value="CopG_antitoxin"/>
</dbReference>
<dbReference type="Pfam" id="PF12441">
    <property type="entry name" value="CopG_antitoxin"/>
    <property type="match status" value="1"/>
</dbReference>
<sequence length="50" mass="5776">MKTPIPTFDSDEAAERFIETVDVSECDLTALKPVRFEFEETTDRQQPARD</sequence>
<protein>
    <submittedName>
        <fullName evidence="1">CopG family antitoxin</fullName>
    </submittedName>
</protein>
<dbReference type="RefSeq" id="WP_290320841.1">
    <property type="nucleotide sequence ID" value="NZ_JAUFPN010000302.1"/>
</dbReference>
<gene>
    <name evidence="1" type="ORF">QWZ14_30490</name>
</gene>
<evidence type="ECO:0000313" key="2">
    <source>
        <dbReference type="Proteomes" id="UP001529369"/>
    </source>
</evidence>
<dbReference type="Proteomes" id="UP001529369">
    <property type="component" value="Unassembled WGS sequence"/>
</dbReference>
<comment type="caution">
    <text evidence="1">The sequence shown here is derived from an EMBL/GenBank/DDBJ whole genome shotgun (WGS) entry which is preliminary data.</text>
</comment>
<proteinExistence type="predicted"/>
<organism evidence="1 2">
    <name type="scientific">Paeniroseomonas aquatica</name>
    <dbReference type="NCBI Taxonomy" id="373043"/>
    <lineage>
        <taxon>Bacteria</taxon>
        <taxon>Pseudomonadati</taxon>
        <taxon>Pseudomonadota</taxon>
        <taxon>Alphaproteobacteria</taxon>
        <taxon>Acetobacterales</taxon>
        <taxon>Acetobacteraceae</taxon>
        <taxon>Paeniroseomonas</taxon>
    </lineage>
</organism>
<name>A0ABT8AGZ3_9PROT</name>
<keyword evidence="2" id="KW-1185">Reference proteome</keyword>
<dbReference type="EMBL" id="JAUFPN010000302">
    <property type="protein sequence ID" value="MDN3568726.1"/>
    <property type="molecule type" value="Genomic_DNA"/>
</dbReference>